<keyword evidence="2" id="KW-1185">Reference proteome</keyword>
<comment type="caution">
    <text evidence="1">The sequence shown here is derived from an EMBL/GenBank/DDBJ whole genome shotgun (WGS) entry which is preliminary data.</text>
</comment>
<protein>
    <submittedName>
        <fullName evidence="1">Uncharacterized protein</fullName>
    </submittedName>
</protein>
<gene>
    <name evidence="1" type="ORF">C486_08680</name>
</gene>
<dbReference type="Proteomes" id="UP000011592">
    <property type="component" value="Unassembled WGS sequence"/>
</dbReference>
<dbReference type="EMBL" id="AOIJ01000046">
    <property type="protein sequence ID" value="ELY80465.1"/>
    <property type="molecule type" value="Genomic_DNA"/>
</dbReference>
<evidence type="ECO:0000313" key="2">
    <source>
        <dbReference type="Proteomes" id="UP000011592"/>
    </source>
</evidence>
<dbReference type="RefSeq" id="WP_008454997.1">
    <property type="nucleotide sequence ID" value="NZ_AOIJ01000046.1"/>
</dbReference>
<evidence type="ECO:0000313" key="1">
    <source>
        <dbReference type="EMBL" id="ELY80465.1"/>
    </source>
</evidence>
<dbReference type="AlphaFoldDB" id="L9Z1T7"/>
<name>L9Z1T7_9EURY</name>
<accession>L9Z1T7</accession>
<dbReference type="PATRIC" id="fig|1230459.4.peg.1734"/>
<proteinExistence type="predicted"/>
<reference evidence="1 2" key="1">
    <citation type="journal article" date="2014" name="PLoS Genet.">
        <title>Phylogenetically driven sequencing of extremely halophilic archaea reveals strategies for static and dynamic osmo-response.</title>
        <authorList>
            <person name="Becker E.A."/>
            <person name="Seitzer P.M."/>
            <person name="Tritt A."/>
            <person name="Larsen D."/>
            <person name="Krusor M."/>
            <person name="Yao A.I."/>
            <person name="Wu D."/>
            <person name="Madern D."/>
            <person name="Eisen J.A."/>
            <person name="Darling A.E."/>
            <person name="Facciotti M.T."/>
        </authorList>
    </citation>
    <scope>NUCLEOTIDE SEQUENCE [LARGE SCALE GENOMIC DNA]</scope>
    <source>
        <strain evidence="1 2">JCM 14663</strain>
    </source>
</reference>
<sequence>MASLFVFLAHRSLLDQHTAHGEIQTWLCNQGGCRDVRYAPSSIRRYEVCATIDPEILLGEPSHSETAELRVEFEFPDDTEHDYYEIQWIDGERNYSFGWHQDETHPDLGKCHFQLDHRDETVARKPAVFHDSHPVTVLEQRLSLVPSILELVAWENDRPRLSRWPPDDV</sequence>
<dbReference type="GeneID" id="13349171"/>
<organism evidence="1 2">
    <name type="scientific">Natrinema gari JCM 14663</name>
    <dbReference type="NCBI Taxonomy" id="1230459"/>
    <lineage>
        <taxon>Archaea</taxon>
        <taxon>Methanobacteriati</taxon>
        <taxon>Methanobacteriota</taxon>
        <taxon>Stenosarchaea group</taxon>
        <taxon>Halobacteria</taxon>
        <taxon>Halobacteriales</taxon>
        <taxon>Natrialbaceae</taxon>
        <taxon>Natrinema</taxon>
    </lineage>
</organism>